<dbReference type="AlphaFoldDB" id="A0AA36B9R7"/>
<accession>A0AA36B9R7</accession>
<keyword evidence="3" id="KW-1185">Reference proteome</keyword>
<evidence type="ECO:0000256" key="1">
    <source>
        <dbReference type="SAM" id="MobiDB-lite"/>
    </source>
</evidence>
<feature type="region of interest" description="Disordered" evidence="1">
    <location>
        <begin position="62"/>
        <end position="82"/>
    </location>
</feature>
<evidence type="ECO:0000313" key="2">
    <source>
        <dbReference type="EMBL" id="CAI9730510.1"/>
    </source>
</evidence>
<protein>
    <submittedName>
        <fullName evidence="2">Uncharacterized protein</fullName>
    </submittedName>
</protein>
<proteinExistence type="predicted"/>
<name>A0AA36B9R7_OCTVU</name>
<gene>
    <name evidence="2" type="ORF">OCTVUL_1B008528</name>
</gene>
<evidence type="ECO:0000313" key="3">
    <source>
        <dbReference type="Proteomes" id="UP001162480"/>
    </source>
</evidence>
<dbReference type="Proteomes" id="UP001162480">
    <property type="component" value="Chromosome 11"/>
</dbReference>
<dbReference type="EMBL" id="OX597824">
    <property type="protein sequence ID" value="CAI9730510.1"/>
    <property type="molecule type" value="Genomic_DNA"/>
</dbReference>
<organism evidence="2 3">
    <name type="scientific">Octopus vulgaris</name>
    <name type="common">Common octopus</name>
    <dbReference type="NCBI Taxonomy" id="6645"/>
    <lineage>
        <taxon>Eukaryota</taxon>
        <taxon>Metazoa</taxon>
        <taxon>Spiralia</taxon>
        <taxon>Lophotrochozoa</taxon>
        <taxon>Mollusca</taxon>
        <taxon>Cephalopoda</taxon>
        <taxon>Coleoidea</taxon>
        <taxon>Octopodiformes</taxon>
        <taxon>Octopoda</taxon>
        <taxon>Incirrata</taxon>
        <taxon>Octopodidae</taxon>
        <taxon>Octopus</taxon>
    </lineage>
</organism>
<sequence length="110" mass="12490">MLLSYTHNKNLESGFMKCGIHPFRPDKVLDQLPDREVSKEDDEIISVRVLDGVLGMLKSMRGVDESRPKKRRKKLNVTPGKRINAKDMSASTVIEKHGERAAIRISKMKS</sequence>
<reference evidence="2" key="1">
    <citation type="submission" date="2023-08" db="EMBL/GenBank/DDBJ databases">
        <authorList>
            <person name="Alioto T."/>
            <person name="Alioto T."/>
            <person name="Gomez Garrido J."/>
        </authorList>
    </citation>
    <scope>NUCLEOTIDE SEQUENCE</scope>
</reference>